<feature type="transmembrane region" description="Helical" evidence="6">
    <location>
        <begin position="345"/>
        <end position="362"/>
    </location>
</feature>
<keyword evidence="2" id="KW-1003">Cell membrane</keyword>
<dbReference type="EMBL" id="FXAV01000005">
    <property type="protein sequence ID" value="SMG36738.1"/>
    <property type="molecule type" value="Genomic_DNA"/>
</dbReference>
<dbReference type="PANTHER" id="PTHR30250:SF11">
    <property type="entry name" value="O-ANTIGEN TRANSPORTER-RELATED"/>
    <property type="match status" value="1"/>
</dbReference>
<feature type="transmembrane region" description="Helical" evidence="6">
    <location>
        <begin position="21"/>
        <end position="40"/>
    </location>
</feature>
<feature type="transmembrane region" description="Helical" evidence="6">
    <location>
        <begin position="84"/>
        <end position="102"/>
    </location>
</feature>
<comment type="caution">
    <text evidence="7">The sequence shown here is derived from an EMBL/GenBank/DDBJ whole genome shotgun (WGS) entry which is preliminary data.</text>
</comment>
<feature type="transmembrane region" description="Helical" evidence="6">
    <location>
        <begin position="374"/>
        <end position="392"/>
    </location>
</feature>
<feature type="transmembrane region" description="Helical" evidence="6">
    <location>
        <begin position="108"/>
        <end position="127"/>
    </location>
</feature>
<feature type="transmembrane region" description="Helical" evidence="6">
    <location>
        <begin position="247"/>
        <end position="266"/>
    </location>
</feature>
<evidence type="ECO:0000256" key="1">
    <source>
        <dbReference type="ARBA" id="ARBA00004651"/>
    </source>
</evidence>
<dbReference type="Proteomes" id="UP000193566">
    <property type="component" value="Unassembled WGS sequence"/>
</dbReference>
<evidence type="ECO:0000256" key="2">
    <source>
        <dbReference type="ARBA" id="ARBA00022475"/>
    </source>
</evidence>
<comment type="subcellular location">
    <subcellularLocation>
        <location evidence="1">Cell membrane</location>
        <topology evidence="1">Multi-pass membrane protein</topology>
    </subcellularLocation>
</comment>
<gene>
    <name evidence="7" type="ORF">SAMN02745947_02512</name>
</gene>
<evidence type="ECO:0000313" key="7">
    <source>
        <dbReference type="EMBL" id="SMG36738.1"/>
    </source>
</evidence>
<feature type="transmembrane region" description="Helical" evidence="6">
    <location>
        <begin position="139"/>
        <end position="158"/>
    </location>
</feature>
<evidence type="ECO:0000256" key="3">
    <source>
        <dbReference type="ARBA" id="ARBA00022692"/>
    </source>
</evidence>
<keyword evidence="8" id="KW-1185">Reference proteome</keyword>
<evidence type="ECO:0000313" key="8">
    <source>
        <dbReference type="Proteomes" id="UP000193566"/>
    </source>
</evidence>
<protein>
    <submittedName>
        <fullName evidence="7">Membrane protein involved in the export of O-antigen and teichoic acid</fullName>
    </submittedName>
</protein>
<organism evidence="7 8">
    <name type="scientific">Rhodococcus rhodochrous J3</name>
    <dbReference type="NCBI Taxonomy" id="903528"/>
    <lineage>
        <taxon>Bacteria</taxon>
        <taxon>Bacillati</taxon>
        <taxon>Actinomycetota</taxon>
        <taxon>Actinomycetes</taxon>
        <taxon>Mycobacteriales</taxon>
        <taxon>Nocardiaceae</taxon>
        <taxon>Rhodococcus</taxon>
    </lineage>
</organism>
<feature type="transmembrane region" description="Helical" evidence="6">
    <location>
        <begin position="164"/>
        <end position="184"/>
    </location>
</feature>
<evidence type="ECO:0000256" key="4">
    <source>
        <dbReference type="ARBA" id="ARBA00022989"/>
    </source>
</evidence>
<reference evidence="7 8" key="1">
    <citation type="submission" date="2017-04" db="EMBL/GenBank/DDBJ databases">
        <authorList>
            <person name="Varghese N."/>
            <person name="Submissions S."/>
        </authorList>
    </citation>
    <scope>NUCLEOTIDE SEQUENCE [LARGE SCALE GENOMIC DNA]</scope>
    <source>
        <strain evidence="7 8">J3</strain>
    </source>
</reference>
<feature type="transmembrane region" description="Helical" evidence="6">
    <location>
        <begin position="205"/>
        <end position="227"/>
    </location>
</feature>
<feature type="transmembrane region" description="Helical" evidence="6">
    <location>
        <begin position="278"/>
        <end position="296"/>
    </location>
</feature>
<sequence>MKGSRAYFAIMSAEAAGRAMAFVVGAAIARVYGLEVLAVVTLAQSLSAYVSVTSDGGLNNHALLRLFNRSRSGKVVAETSRAQVYIAGFVAPLMAVGVYVFSPEVLPVFLVFCLVPAITAFSTPYILQHRGRLGPIAVSRFVGALTTATVGILLIYVVKPPPVYLALPYVANAAAMFLVVYGTSHIDAKWYFERVRWTRLRKSMAVIKTLGLSALVKQVHLSAPLLIASHIGSQEEFEAMGVVYRVWVVLSLPAAMLATVLIPQIARNSKIRNSESRAFLALFCLSAGVCILTSIGPEFILSTLFGPAAGAYGNELRIFSLALLPLAAISVLSCRLIVERQYGTLVSSNIVGLFVLVLAYWVLRQGSASEPISIAWVISQISILLVLIFSLLRHGEGSYFDPSSPSRCLRLGQRGRRFDRKSDCRVGKG</sequence>
<dbReference type="InterPro" id="IPR050833">
    <property type="entry name" value="Poly_Biosynth_Transport"/>
</dbReference>
<keyword evidence="4 6" id="KW-1133">Transmembrane helix</keyword>
<proteinExistence type="predicted"/>
<evidence type="ECO:0000256" key="6">
    <source>
        <dbReference type="SAM" id="Phobius"/>
    </source>
</evidence>
<keyword evidence="5 6" id="KW-0472">Membrane</keyword>
<accession>A0ABY1MAU3</accession>
<evidence type="ECO:0000256" key="5">
    <source>
        <dbReference type="ARBA" id="ARBA00023136"/>
    </source>
</evidence>
<name>A0ABY1MAU3_RHORH</name>
<feature type="transmembrane region" description="Helical" evidence="6">
    <location>
        <begin position="316"/>
        <end position="338"/>
    </location>
</feature>
<dbReference type="PANTHER" id="PTHR30250">
    <property type="entry name" value="PST FAMILY PREDICTED COLANIC ACID TRANSPORTER"/>
    <property type="match status" value="1"/>
</dbReference>
<keyword evidence="3 6" id="KW-0812">Transmembrane</keyword>